<dbReference type="InterPro" id="IPR001452">
    <property type="entry name" value="SH3_domain"/>
</dbReference>
<evidence type="ECO:0000256" key="1">
    <source>
        <dbReference type="ARBA" id="ARBA00004282"/>
    </source>
</evidence>
<feature type="region of interest" description="Disordered" evidence="7">
    <location>
        <begin position="552"/>
        <end position="609"/>
    </location>
</feature>
<feature type="domain" description="SH3" evidence="8">
    <location>
        <begin position="4336"/>
        <end position="4395"/>
    </location>
</feature>
<dbReference type="CTD" id="36084"/>
<name>A0AAJ7FNE6_CEPCN</name>
<comment type="subcellular location">
    <subcellularLocation>
        <location evidence="1">Cell junction</location>
    </subcellularLocation>
</comment>
<evidence type="ECO:0000313" key="11">
    <source>
        <dbReference type="Proteomes" id="UP000694920"/>
    </source>
</evidence>
<feature type="compositionally biased region" description="Basic and acidic residues" evidence="7">
    <location>
        <begin position="577"/>
        <end position="589"/>
    </location>
</feature>
<feature type="region of interest" description="Disordered" evidence="7">
    <location>
        <begin position="1535"/>
        <end position="1602"/>
    </location>
</feature>
<feature type="compositionally biased region" description="Basic and acidic residues" evidence="7">
    <location>
        <begin position="2775"/>
        <end position="2786"/>
    </location>
</feature>
<feature type="compositionally biased region" description="Low complexity" evidence="7">
    <location>
        <begin position="2705"/>
        <end position="2721"/>
    </location>
</feature>
<feature type="compositionally biased region" description="Polar residues" evidence="7">
    <location>
        <begin position="1538"/>
        <end position="1556"/>
    </location>
</feature>
<keyword evidence="6" id="KW-0175">Coiled coil</keyword>
<feature type="compositionally biased region" description="Basic and acidic residues" evidence="7">
    <location>
        <begin position="552"/>
        <end position="561"/>
    </location>
</feature>
<dbReference type="GeneID" id="107270181"/>
<feature type="compositionally biased region" description="Basic and acidic residues" evidence="7">
    <location>
        <begin position="2413"/>
        <end position="2431"/>
    </location>
</feature>
<feature type="compositionally biased region" description="Polar residues" evidence="7">
    <location>
        <begin position="2755"/>
        <end position="2774"/>
    </location>
</feature>
<feature type="compositionally biased region" description="Polar residues" evidence="7">
    <location>
        <begin position="212"/>
        <end position="231"/>
    </location>
</feature>
<feature type="compositionally biased region" description="Basic and acidic residues" evidence="7">
    <location>
        <begin position="1581"/>
        <end position="1593"/>
    </location>
</feature>
<organism evidence="11 12">
    <name type="scientific">Cephus cinctus</name>
    <name type="common">Wheat stem sawfly</name>
    <dbReference type="NCBI Taxonomy" id="211228"/>
    <lineage>
        <taxon>Eukaryota</taxon>
        <taxon>Metazoa</taxon>
        <taxon>Ecdysozoa</taxon>
        <taxon>Arthropoda</taxon>
        <taxon>Hexapoda</taxon>
        <taxon>Insecta</taxon>
        <taxon>Pterygota</taxon>
        <taxon>Neoptera</taxon>
        <taxon>Endopterygota</taxon>
        <taxon>Hymenoptera</taxon>
        <taxon>Cephoidea</taxon>
        <taxon>Cephidae</taxon>
        <taxon>Cephus</taxon>
    </lineage>
</organism>
<dbReference type="CDD" id="cd11780">
    <property type="entry name" value="SH3_Sorbs_3"/>
    <property type="match status" value="1"/>
</dbReference>
<dbReference type="CDD" id="cd11782">
    <property type="entry name" value="SH3_Sorbs_2"/>
    <property type="match status" value="1"/>
</dbReference>
<feature type="compositionally biased region" description="Polar residues" evidence="7">
    <location>
        <begin position="637"/>
        <end position="648"/>
    </location>
</feature>
<feature type="compositionally biased region" description="Polar residues" evidence="7">
    <location>
        <begin position="2548"/>
        <end position="2557"/>
    </location>
</feature>
<feature type="region of interest" description="Disordered" evidence="7">
    <location>
        <begin position="637"/>
        <end position="754"/>
    </location>
</feature>
<dbReference type="Gene3D" id="2.30.30.40">
    <property type="entry name" value="SH3 Domains"/>
    <property type="match status" value="3"/>
</dbReference>
<feature type="region of interest" description="Disordered" evidence="7">
    <location>
        <begin position="2345"/>
        <end position="2433"/>
    </location>
</feature>
<feature type="compositionally biased region" description="Basic and acidic residues" evidence="7">
    <location>
        <begin position="1140"/>
        <end position="1154"/>
    </location>
</feature>
<dbReference type="Pfam" id="PF17820">
    <property type="entry name" value="PDZ_6"/>
    <property type="match status" value="1"/>
</dbReference>
<evidence type="ECO:0000256" key="6">
    <source>
        <dbReference type="SAM" id="Coils"/>
    </source>
</evidence>
<feature type="region of interest" description="Disordered" evidence="7">
    <location>
        <begin position="2546"/>
        <end position="2568"/>
    </location>
</feature>
<evidence type="ECO:0000256" key="4">
    <source>
        <dbReference type="ARBA" id="ARBA00022949"/>
    </source>
</evidence>
<feature type="compositionally biased region" description="Basic and acidic residues" evidence="7">
    <location>
        <begin position="1166"/>
        <end position="1176"/>
    </location>
</feature>
<dbReference type="RefSeq" id="XP_015600445.1">
    <property type="nucleotide sequence ID" value="XM_015744959.2"/>
</dbReference>
<feature type="region of interest" description="Disordered" evidence="7">
    <location>
        <begin position="2509"/>
        <end position="2528"/>
    </location>
</feature>
<evidence type="ECO:0000256" key="3">
    <source>
        <dbReference type="ARBA" id="ARBA00022737"/>
    </source>
</evidence>
<dbReference type="InterPro" id="IPR001478">
    <property type="entry name" value="PDZ"/>
</dbReference>
<feature type="region of interest" description="Disordered" evidence="7">
    <location>
        <begin position="1439"/>
        <end position="1458"/>
    </location>
</feature>
<dbReference type="Pfam" id="PF14604">
    <property type="entry name" value="SH3_9"/>
    <property type="match status" value="1"/>
</dbReference>
<feature type="compositionally biased region" description="Basic and acidic residues" evidence="7">
    <location>
        <begin position="1022"/>
        <end position="1033"/>
    </location>
</feature>
<proteinExistence type="predicted"/>
<feature type="compositionally biased region" description="Basic and acidic residues" evidence="7">
    <location>
        <begin position="2281"/>
        <end position="2295"/>
    </location>
</feature>
<feature type="region of interest" description="Disordered" evidence="7">
    <location>
        <begin position="2596"/>
        <end position="2639"/>
    </location>
</feature>
<feature type="domain" description="SoHo" evidence="10">
    <location>
        <begin position="2288"/>
        <end position="2352"/>
    </location>
</feature>
<dbReference type="KEGG" id="ccin:107270181"/>
<evidence type="ECO:0000313" key="12">
    <source>
        <dbReference type="RefSeq" id="XP_015600445.1"/>
    </source>
</evidence>
<keyword evidence="4" id="KW-0965">Cell junction</keyword>
<feature type="compositionally biased region" description="Polar residues" evidence="7">
    <location>
        <begin position="1091"/>
        <end position="1112"/>
    </location>
</feature>
<feature type="coiled-coil region" evidence="6">
    <location>
        <begin position="1765"/>
        <end position="1796"/>
    </location>
</feature>
<dbReference type="FunFam" id="2.30.30.40:FF:000001">
    <property type="entry name" value="Sorbin and SH3 domain-containing protein 1 isoform 2"/>
    <property type="match status" value="1"/>
</dbReference>
<feature type="region of interest" description="Disordered" evidence="7">
    <location>
        <begin position="468"/>
        <end position="497"/>
    </location>
</feature>
<protein>
    <submittedName>
        <fullName evidence="12">Uncharacterized protein LOC107270181 isoform X1</fullName>
    </submittedName>
</protein>
<evidence type="ECO:0000259" key="9">
    <source>
        <dbReference type="PROSITE" id="PS50106"/>
    </source>
</evidence>
<feature type="domain" description="SH3" evidence="8">
    <location>
        <begin position="4544"/>
        <end position="4603"/>
    </location>
</feature>
<dbReference type="Pfam" id="PF00018">
    <property type="entry name" value="SH3_1"/>
    <property type="match status" value="1"/>
</dbReference>
<feature type="compositionally biased region" description="Basic and acidic residues" evidence="7">
    <location>
        <begin position="1079"/>
        <end position="1090"/>
    </location>
</feature>
<feature type="region of interest" description="Disordered" evidence="7">
    <location>
        <begin position="2705"/>
        <end position="2803"/>
    </location>
</feature>
<gene>
    <name evidence="12" type="primary">LOC107270181</name>
</gene>
<feature type="compositionally biased region" description="Polar residues" evidence="7">
    <location>
        <begin position="146"/>
        <end position="157"/>
    </location>
</feature>
<dbReference type="Proteomes" id="UP000694920">
    <property type="component" value="Unplaced"/>
</dbReference>
<dbReference type="InterPro" id="IPR003127">
    <property type="entry name" value="SoHo_dom"/>
</dbReference>
<feature type="compositionally biased region" description="Basic and acidic residues" evidence="7">
    <location>
        <begin position="4230"/>
        <end position="4239"/>
    </location>
</feature>
<dbReference type="PRINTS" id="PR00499">
    <property type="entry name" value="P67PHOX"/>
</dbReference>
<feature type="compositionally biased region" description="Polar residues" evidence="7">
    <location>
        <begin position="4111"/>
        <end position="4133"/>
    </location>
</feature>
<dbReference type="SUPFAM" id="SSF50044">
    <property type="entry name" value="SH3-domain"/>
    <property type="match status" value="3"/>
</dbReference>
<feature type="compositionally biased region" description="Basic and acidic residues" evidence="7">
    <location>
        <begin position="1304"/>
        <end position="1324"/>
    </location>
</feature>
<feature type="region of interest" description="Disordered" evidence="7">
    <location>
        <begin position="776"/>
        <end position="799"/>
    </location>
</feature>
<feature type="region of interest" description="Disordered" evidence="7">
    <location>
        <begin position="3600"/>
        <end position="3629"/>
    </location>
</feature>
<dbReference type="InterPro" id="IPR050384">
    <property type="entry name" value="Endophilin_SH3RF"/>
</dbReference>
<dbReference type="Gene3D" id="2.30.42.10">
    <property type="match status" value="1"/>
</dbReference>
<feature type="region of interest" description="Disordered" evidence="7">
    <location>
        <begin position="103"/>
        <end position="157"/>
    </location>
</feature>
<feature type="region of interest" description="Disordered" evidence="7">
    <location>
        <begin position="964"/>
        <end position="1189"/>
    </location>
</feature>
<feature type="compositionally biased region" description="Basic and acidic residues" evidence="7">
    <location>
        <begin position="1447"/>
        <end position="1458"/>
    </location>
</feature>
<feature type="region of interest" description="Disordered" evidence="7">
    <location>
        <begin position="2092"/>
        <end position="2218"/>
    </location>
</feature>
<dbReference type="CDD" id="cd11781">
    <property type="entry name" value="SH3_Sorbs_1"/>
    <property type="match status" value="1"/>
</dbReference>
<dbReference type="PANTHER" id="PTHR14167">
    <property type="entry name" value="SH3 DOMAIN-CONTAINING"/>
    <property type="match status" value="1"/>
</dbReference>
<feature type="compositionally biased region" description="Pro residues" evidence="7">
    <location>
        <begin position="784"/>
        <end position="796"/>
    </location>
</feature>
<accession>A0AAJ7FNE6</accession>
<dbReference type="PROSITE" id="PS50831">
    <property type="entry name" value="SOHO"/>
    <property type="match status" value="1"/>
</dbReference>
<feature type="compositionally biased region" description="Basic and acidic residues" evidence="7">
    <location>
        <begin position="475"/>
        <end position="488"/>
    </location>
</feature>
<feature type="compositionally biased region" description="Basic residues" evidence="7">
    <location>
        <begin position="192"/>
        <end position="208"/>
    </location>
</feature>
<dbReference type="Pfam" id="PF07653">
    <property type="entry name" value="SH3_2"/>
    <property type="match status" value="1"/>
</dbReference>
<dbReference type="InterPro" id="IPR036034">
    <property type="entry name" value="PDZ_sf"/>
</dbReference>
<dbReference type="InterPro" id="IPR036028">
    <property type="entry name" value="SH3-like_dom_sf"/>
</dbReference>
<feature type="region of interest" description="Disordered" evidence="7">
    <location>
        <begin position="4036"/>
        <end position="4055"/>
    </location>
</feature>
<feature type="compositionally biased region" description="Basic and acidic residues" evidence="7">
    <location>
        <begin position="733"/>
        <end position="744"/>
    </location>
</feature>
<feature type="region of interest" description="Disordered" evidence="7">
    <location>
        <begin position="3657"/>
        <end position="3708"/>
    </location>
</feature>
<feature type="region of interest" description="Disordered" evidence="7">
    <location>
        <begin position="2000"/>
        <end position="2019"/>
    </location>
</feature>
<feature type="region of interest" description="Disordered" evidence="7">
    <location>
        <begin position="187"/>
        <end position="237"/>
    </location>
</feature>
<feature type="compositionally biased region" description="Polar residues" evidence="7">
    <location>
        <begin position="2734"/>
        <end position="2743"/>
    </location>
</feature>
<feature type="compositionally biased region" description="Polar residues" evidence="7">
    <location>
        <begin position="3680"/>
        <end position="3692"/>
    </location>
</feature>
<feature type="compositionally biased region" description="Basic and acidic residues" evidence="7">
    <location>
        <begin position="4045"/>
        <end position="4054"/>
    </location>
</feature>
<feature type="domain" description="SH3" evidence="8">
    <location>
        <begin position="4405"/>
        <end position="4464"/>
    </location>
</feature>
<feature type="compositionally biased region" description="Basic and acidic residues" evidence="7">
    <location>
        <begin position="3074"/>
        <end position="3083"/>
    </location>
</feature>
<feature type="region of interest" description="Disordered" evidence="7">
    <location>
        <begin position="2921"/>
        <end position="3085"/>
    </location>
</feature>
<feature type="compositionally biased region" description="Basic and acidic residues" evidence="7">
    <location>
        <begin position="1705"/>
        <end position="1725"/>
    </location>
</feature>
<feature type="region of interest" description="Disordered" evidence="7">
    <location>
        <begin position="3842"/>
        <end position="3870"/>
    </location>
</feature>
<feature type="compositionally biased region" description="Polar residues" evidence="7">
    <location>
        <begin position="658"/>
        <end position="669"/>
    </location>
</feature>
<keyword evidence="3" id="KW-0677">Repeat</keyword>
<evidence type="ECO:0000259" key="10">
    <source>
        <dbReference type="PROSITE" id="PS50831"/>
    </source>
</evidence>
<feature type="compositionally biased region" description="Basic and acidic residues" evidence="7">
    <location>
        <begin position="3617"/>
        <end position="3628"/>
    </location>
</feature>
<dbReference type="PROSITE" id="PS50002">
    <property type="entry name" value="SH3"/>
    <property type="match status" value="3"/>
</dbReference>
<keyword evidence="2 5" id="KW-0728">SH3 domain</keyword>
<dbReference type="PROSITE" id="PS50106">
    <property type="entry name" value="PDZ"/>
    <property type="match status" value="1"/>
</dbReference>
<feature type="compositionally biased region" description="Polar residues" evidence="7">
    <location>
        <begin position="1057"/>
        <end position="1070"/>
    </location>
</feature>
<dbReference type="SMART" id="SM00326">
    <property type="entry name" value="SH3"/>
    <property type="match status" value="3"/>
</dbReference>
<reference evidence="12" key="1">
    <citation type="submission" date="2025-08" db="UniProtKB">
        <authorList>
            <consortium name="RefSeq"/>
        </authorList>
    </citation>
    <scope>IDENTIFICATION</scope>
</reference>
<sequence>MKFTLRRRRLTGNIIQERKQGARMVHMSYAQWACLPSTYRNKVNSGSKAAQQGVREGDLISSINGRSTRDLTNSEAHALLRNAGDHLKLGLNQENVGSPKRRIYKSSLQENTSTETLKKITTKTTTSNRVISTETRSNGTDDTKNVKSYASQNGGLKNLTADQTYDSVKGKEWQDSLDYATDAEDSFIRMPHGSRNRKNRRSRNRRRFQPSAPEQNGSTAERSTNESNETNTSDDEKIETILENAAETRVNGNAVTVKTENADSDRDEVPSLQSPVVKRRARQNRFTIEKKALNTETKICEITTICNLPLEARIDHIAGVGILERGLKQDEPTVTIVEPIEPLSSSLTSKVKTLGDQKFALALLAKNNSLEIHEVSDSDVEPDNSRVVVVEAESDVEKEPVGELVILEKDPEEEEVEEHGSLEEYYSTLKPKTETDIKKEATMDEKEAPETPMSKEVEKKLRSFIEGLKLPASPEEARDECQKAENERNLGGSTASRKAKKRAILESYFSQTQAANRFLDIIQEEGEKLSEDDEQHIRDFINEEISRYRREEKRIDEKNMSQEDTEEQVKSVSSEMKVAESKSTVETEKNTAVVNNENSDSKQTKEPGVSTVTAVYKELPVMQEATIEIQSDTTDIANHVPSNANNDHAINGEAGGISSITVNPTTNCANERRCPPPPPKRSSSFGSDPEPHRPPTPPEIDYPSDLPEIPPLPNNVFTNPKIPTPPLRGKTVHFADTENGHEPPLRPPPPVHDNSFFNSSTEPIYENVKVIGRSRSWEESRLSPSPPPLPPVPSPAPQLSMDHQHKVRVCQSNVKTEQNTVDFVKTLLTVLSQHDTTSQDVQNILAGFDLTQLPENIRDIIDDLMAPSPSASTASDSIDLRNVESTVKLGNDARLEIAHEHIKEPAEKSVKFSDHPVSSTPNGLGGFEVPRVSEKSSVAKHCEIKEYRTECWTSSETKNGIKTDQYRKSELRNQEKHDTEIINENEAKSVRQSSEKHEDRSAAFDTKIVDSLSKSEGVSYSLKREQNTEEKRVSQLHVKNNQTEVVANECEKRQTNSEHCTSSTGVSSNEVKSDSAGTAEKRAGVPEKSDNTFQEAECTTNAISPTDFQGQDSSSSNASLSTAKYNPDRSSPADIPSVLHEIENTEDRRERENHSPPLKRKLTLLKQEKSRESFKENEEDSPQPIPYSPIEDLYNAKKIDTTVDFSTNLDPRPDLLKDLCIKKILSMPYGVQIINEITLPKFNIFKNLQTIQESVNTKLDNDTLKTHGVSQESLSSNQRLISRSHSVDLDTRKTTVSEESMSTETRREVVCTESSESRREETMSKQRSNTWMGVPTAEDPRLLVCLSPSQQETKMQASADNLLDLHKKFLERRSYHEPQQRHDASLQKYRVEVCAPPGSESSGHKSDTQCVGGKAGRWSGDWHIPGPGNRLLEIIKENSTVPGDSQVSHKDPRSKSKLVERSRDAIYDFYSTKGNVDNKTMRRVPSLDDNQDRLKATRLSDWLNLARRNSVDSDSGTRGGNNLLIEQSCEKICEGSDKTYSNSTTRVNNVHGTGESSVYEEAPREEATRDKSRSWATNQQSKRDREKLMENRTENQFNETSSRKVIEGNQRINSALVDRSRESCDATVRSNTPFRKSPISMNSAIIDKSASTSDMRKTTVLKKSDVKQGVNPALINDKPEVPPKFKKSVSVDRSCIDTTSIFDKTPPRSHLEPRRYHDTEREKQVSTEEIMENLKQLQSNMKYHMDSRRRYSLPQEYFDEQLKYIEQLETQLKNVIMAEEEERNTLSNGRQEINQKVRQRPHSVIGGPCVRDERDVFNEISSNEKIQDSRKLRDVSQDKNDITHRDTWHEESRDVGDGKSETVKKDGFYEIRKKMLDADGFRKEESERNETKEERYVISKRGDIAHRIEPDDRIVKIERPKSATSAVPTNGEVFRQKMYDEYVHKVQEREERKHHKVIKISSHADLDKTDGKANMNKMEQEFIQRAKNRLDKFGIKLDESESEAVSSGTERNQDDGAEEEAKCLIDGKEITDARRLPKHLQEFLKISSELEDAGEKGISTDLLHEIDTALKIGKGFLLGEENNMFAPTFKASSAKPGVWSPGSEPRPPPKQPSPERGKESDKDAGIPPVWTPSSAGASPVPERKEFRPVQFESPVLSRKNKPQSQSSTEEAPPPWEGEEEKKEASDILSQSITSRIVNSHSAPSQGLNTLAGTPRLPRAQNPTITLLQKAREGQLPKGAAYLEESDKVAYRKNDERPLISPGEIIYTVKKEYESEPETENEPPKKMADLGPRKFEGIGPITKEGIPLVLRSEVKENNQARWYKKMYDSLHRADKDEDYVTIRYKPRRGGRYGYGTSSGYLSEPEPRGSSDRSATLDNRRRLRNKENDFSTSTMPRKNGPLKYASEVYKNQPGRIEDYEPGRSSIADKETKEPTSITWTRRKWWDEVMDIFDGPFDQRSTHIAKPYMSHALKESGYESDSTLVFRRRDDVNPLSPLEQRLAYKTVQKGGDVPLHGLRKPAPERPKDDSEIEYFPISPTLTRIRVHKKTNPTSTETNARTPICPGGASSSSTEMVFARYKRSAPSLVNSALRQSFKSDIIPARSHSTPSRISSPPPGRPPSRVSSPASGPPSPPRRMSSRNNSTLRLYSKMHITDNPHPPSSRHEQCFAADSVSNIRFLRDRLSCKLEKHRKDREEAQRIRITRTLSTSPVSSRTRVSSTVITDFPSGKSEPCLSRSFTEGTSSKHSTRSPERLRSRISTSASPVSRTSRTTVQKTVDSKRTLEDKPPIKRVPSKSPISMSSRESTVDRLCSSERTCHHGSRSRTSVVPVQKEPIKVRRTKKEQDEVCKRLSRSPDLSSPMEVRKVIQKQKDKESKVGQTKLLPSGTVVKSSTTLYSSAANSKQKNTEDKSLRVTVAISSKGRELLRRTTETSTTTRSLTKTSTTSSSPLISRKTTFVEPVENSKLKPVTKQQDKLRSSRESLRSTSSYCTDVLNDIGKRKRPREKPQTIVKSPVRKPETISLIPEDKDRKIEKKKLRKDKNNEIVKNKKSSNGKKSDSEKKKSRKALGKAAGSEMAKELRKLDQENPTPALTVEQIKRHQEAMKSDAFFQNLFLRNISPTPSQASTLRKSSVLERAKMFQDLNNENFKSEPSLRSLNIYLTSKRPVSNSKFKNWDRDSVSSRCSSPYGVSWPGRSVFQKISKFDSLLSVDDYATEFGSATSLRGRSPDITQHCYKERSLSEPPLKVLPVTSEQQNPERHSPRPASPSPIRSPACRRIQSLRQQDVPGTTIVVRKARARSAGEIEQRKKAIFGSNLSLAKSTSSLNSSQIDREEYQQYVLEMLHCKRKSKRYKDLHDFYASLERMGELERTASSGDLKPRLKNEEIIDYDRWKEVRSKERAEQELKLLYGKLKAAQKEKDFLFRPKDVDQFRWRGDSGLRCKEKSVENIRDHFRKLENEESELESLRRREISSKKDVYKPLWRGNSVVSVANTISRRATSSEMEKTVQPLLQKNLGGSRKFWSSLSVEQVNALKNQLNEIYSNDSGKLKAMSKSDYEIVVPSQDQFGDGIQEDKKGLHVRCHSMVTPDICKMAEVVDKKSPYSHLDSPLKRSNSINRGRSIERSQSDREVVAPAMSELEKKRLSLTLSQEILDKVTRRRASASITPRETRGAIAAAAAKPKGSTSSGTDTSPRTCYSLEMSEEGTPKSKDKSDFLLVLTPNDETPTSKRRVENVLEQWSKKPPLMTMAVSEESLVKMSRATSGSELDSNTESSETSVRTVIHQGSAEDVTRKVEFFETMDYETKKDDKMDARTEKQPRSSLSFSQSFADLKELFGETESAKYATIPFHRSRPRSTSPRRSPPASPDTFNTRQFYSRSQDREHFVDRARSVSPCRGMSTSSCSLESLWQRSASPDPEKYWRAYLKLAKSGAVRRLRAKFESLEELTGNRAKMVPTPKRFQSDPELTRNLLSKGADDNRAIIKPQEVPDVSWLRRKYEPVRGRARKRGTSPPIPRIPLRMEDLGMPRINVISKLAELKEPLRKTASSSKKAETKELEASKPVGRIRKKFEHDQEVSILGEMFTSTPNVHELRDIAPYLAGQWVAHKYPSRHDNARSLSSPELETEGGSSSRISSHGDGTSEKRQKVGKPRATSSSPIRPRRPPSILKQPTDAFANQPFDPSKHRPRYRYQPPPPTVHRETRPWWPPIPTYTARPTVTFEEYSNAPPPPPKAPHYKGDRQESPRRYVEGEVTIHYRSPVRTEAKEPLSEEELARRSAENMRRVYQEERRRKYLQELHDIDSRRHTDNFIPSQKSPIPLNRYDDFIDDLSHRGRSHQDVTPEPRLVARALYNFVGQSSRELTFRRGDIIFVRRQVDKNWYEGEHNAMVGLFPFNYVEILPYDGIRTTPKKPHEGQARAKFNFVAQTNLELSLTKGEMVILTRRVDENWYEGRIGNRKGIFPISYVEVIVEPGHRPETPVQSKPVASPAAHSLLSNGSAGGKMSMGAHHYTPSIPVNPTTTQPHYNSLPRMGGNKLHVAPVNETLHIDTHSEPQPYRALYNYRPQNEDELELKEGDTVYVMEKCDDGWYVGSSQRTGYFGTFPGNYVERL</sequence>
<feature type="region of interest" description="Disordered" evidence="7">
    <location>
        <begin position="3758"/>
        <end position="3777"/>
    </location>
</feature>
<feature type="region of interest" description="Disordered" evidence="7">
    <location>
        <begin position="906"/>
        <end position="929"/>
    </location>
</feature>
<dbReference type="SMART" id="SM00228">
    <property type="entry name" value="PDZ"/>
    <property type="match status" value="1"/>
</dbReference>
<feature type="compositionally biased region" description="Polar residues" evidence="7">
    <location>
        <begin position="3758"/>
        <end position="3776"/>
    </location>
</feature>
<evidence type="ECO:0000259" key="8">
    <source>
        <dbReference type="PROSITE" id="PS50002"/>
    </source>
</evidence>
<feature type="compositionally biased region" description="Low complexity" evidence="7">
    <location>
        <begin position="2601"/>
        <end position="2610"/>
    </location>
</feature>
<feature type="coiled-coil region" evidence="6">
    <location>
        <begin position="3396"/>
        <end position="3474"/>
    </location>
</feature>
<feature type="domain" description="PDZ" evidence="9">
    <location>
        <begin position="41"/>
        <end position="95"/>
    </location>
</feature>
<feature type="compositionally biased region" description="Polar residues" evidence="7">
    <location>
        <begin position="4507"/>
        <end position="4518"/>
    </location>
</feature>
<feature type="region of interest" description="Disordered" evidence="7">
    <location>
        <begin position="1700"/>
        <end position="1725"/>
    </location>
</feature>
<dbReference type="InterPro" id="IPR041489">
    <property type="entry name" value="PDZ_6"/>
</dbReference>
<dbReference type="GO" id="GO:0070161">
    <property type="term" value="C:anchoring junction"/>
    <property type="evidence" value="ECO:0007669"/>
    <property type="project" value="UniProtKB-SubCell"/>
</dbReference>
<feature type="region of interest" description="Disordered" evidence="7">
    <location>
        <begin position="3243"/>
        <end position="3270"/>
    </location>
</feature>
<feature type="region of interest" description="Disordered" evidence="7">
    <location>
        <begin position="2838"/>
        <end position="2859"/>
    </location>
</feature>
<feature type="region of interest" description="Disordered" evidence="7">
    <location>
        <begin position="4469"/>
        <end position="4519"/>
    </location>
</feature>
<feature type="compositionally biased region" description="Basic and acidic residues" evidence="7">
    <location>
        <begin position="2970"/>
        <end position="2981"/>
    </location>
</feature>
<feature type="compositionally biased region" description="Polar residues" evidence="7">
    <location>
        <begin position="2187"/>
        <end position="2211"/>
    </location>
</feature>
<dbReference type="PANTHER" id="PTHR14167:SF116">
    <property type="entry name" value="CAP, ISOFORM AC"/>
    <property type="match status" value="1"/>
</dbReference>
<feature type="region of interest" description="Disordered" evidence="7">
    <location>
        <begin position="2271"/>
        <end position="2297"/>
    </location>
</feature>
<feature type="compositionally biased region" description="Polar residues" evidence="7">
    <location>
        <begin position="127"/>
        <end position="138"/>
    </location>
</feature>
<feature type="compositionally biased region" description="Low complexity" evidence="7">
    <location>
        <begin position="2929"/>
        <end position="2951"/>
    </location>
</feature>
<dbReference type="SUPFAM" id="SSF50156">
    <property type="entry name" value="PDZ domain-like"/>
    <property type="match status" value="1"/>
</dbReference>
<keyword evidence="11" id="KW-1185">Reference proteome</keyword>
<evidence type="ECO:0000256" key="5">
    <source>
        <dbReference type="PROSITE-ProRule" id="PRU00192"/>
    </source>
</evidence>
<feature type="compositionally biased region" description="Basic and acidic residues" evidence="7">
    <location>
        <begin position="2113"/>
        <end position="2124"/>
    </location>
</feature>
<evidence type="ECO:0000256" key="7">
    <source>
        <dbReference type="SAM" id="MobiDB-lite"/>
    </source>
</evidence>
<feature type="compositionally biased region" description="Basic and acidic residues" evidence="7">
    <location>
        <begin position="964"/>
        <end position="1002"/>
    </location>
</feature>
<feature type="region of interest" description="Disordered" evidence="7">
    <location>
        <begin position="1289"/>
        <end position="1333"/>
    </location>
</feature>
<evidence type="ECO:0000256" key="2">
    <source>
        <dbReference type="ARBA" id="ARBA00022443"/>
    </source>
</evidence>
<feature type="region of interest" description="Disordered" evidence="7">
    <location>
        <begin position="4107"/>
        <end position="4239"/>
    </location>
</feature>
<feature type="compositionally biased region" description="Basic and acidic residues" evidence="7">
    <location>
        <begin position="1561"/>
        <end position="1573"/>
    </location>
</feature>